<keyword evidence="3" id="KW-0479">Metal-binding</keyword>
<dbReference type="GO" id="GO:0032259">
    <property type="term" value="P:methylation"/>
    <property type="evidence" value="ECO:0007669"/>
    <property type="project" value="UniProtKB-KW"/>
</dbReference>
<keyword evidence="4" id="KW-0408">Iron</keyword>
<dbReference type="PROSITE" id="PS51332">
    <property type="entry name" value="B12_BINDING"/>
    <property type="match status" value="1"/>
</dbReference>
<reference evidence="8 9" key="1">
    <citation type="submission" date="2020-08" db="EMBL/GenBank/DDBJ databases">
        <title>Sequencing the genomes of 1000 actinobacteria strains.</title>
        <authorList>
            <person name="Klenk H.-P."/>
        </authorList>
    </citation>
    <scope>NUCLEOTIDE SEQUENCE [LARGE SCALE GENOMIC DNA]</scope>
    <source>
        <strain evidence="8 9">DSM 44230</strain>
    </source>
</reference>
<dbReference type="SFLD" id="SFLDG01082">
    <property type="entry name" value="B12-binding_domain_containing"/>
    <property type="match status" value="1"/>
</dbReference>
<dbReference type="Gene3D" id="3.80.30.20">
    <property type="entry name" value="tm_1862 like domain"/>
    <property type="match status" value="1"/>
</dbReference>
<gene>
    <name evidence="8" type="ORF">HNR67_006009</name>
</gene>
<evidence type="ECO:0000259" key="7">
    <source>
        <dbReference type="PROSITE" id="PS51918"/>
    </source>
</evidence>
<comment type="cofactor">
    <cofactor evidence="1">
        <name>[4Fe-4S] cluster</name>
        <dbReference type="ChEBI" id="CHEBI:49883"/>
    </cofactor>
</comment>
<dbReference type="SFLD" id="SFLDG01123">
    <property type="entry name" value="methyltransferase_(Class_B)"/>
    <property type="match status" value="1"/>
</dbReference>
<dbReference type="InterPro" id="IPR023404">
    <property type="entry name" value="rSAM_horseshoe"/>
</dbReference>
<evidence type="ECO:0000256" key="1">
    <source>
        <dbReference type="ARBA" id="ARBA00001966"/>
    </source>
</evidence>
<feature type="domain" description="B12-binding" evidence="6">
    <location>
        <begin position="1"/>
        <end position="140"/>
    </location>
</feature>
<dbReference type="Proteomes" id="UP000533598">
    <property type="component" value="Unassembled WGS sequence"/>
</dbReference>
<dbReference type="InterPro" id="IPR051198">
    <property type="entry name" value="BchE-like"/>
</dbReference>
<dbReference type="InterPro" id="IPR034466">
    <property type="entry name" value="Methyltransferase_Class_B"/>
</dbReference>
<keyword evidence="2" id="KW-0949">S-adenosyl-L-methionine</keyword>
<dbReference type="Pfam" id="PF04055">
    <property type="entry name" value="Radical_SAM"/>
    <property type="match status" value="1"/>
</dbReference>
<name>A0A7W7CHJ2_9PSEU</name>
<dbReference type="PROSITE" id="PS51918">
    <property type="entry name" value="RADICAL_SAM"/>
    <property type="match status" value="1"/>
</dbReference>
<dbReference type="InterPro" id="IPR006638">
    <property type="entry name" value="Elp3/MiaA/NifB-like_rSAM"/>
</dbReference>
<dbReference type="GO" id="GO:0031419">
    <property type="term" value="F:cobalamin binding"/>
    <property type="evidence" value="ECO:0007669"/>
    <property type="project" value="InterPro"/>
</dbReference>
<dbReference type="SMART" id="SM00729">
    <property type="entry name" value="Elp3"/>
    <property type="match status" value="1"/>
</dbReference>
<dbReference type="GO" id="GO:0005829">
    <property type="term" value="C:cytosol"/>
    <property type="evidence" value="ECO:0007669"/>
    <property type="project" value="TreeGrafter"/>
</dbReference>
<dbReference type="SUPFAM" id="SSF102114">
    <property type="entry name" value="Radical SAM enzymes"/>
    <property type="match status" value="1"/>
</dbReference>
<dbReference type="GO" id="GO:0008168">
    <property type="term" value="F:methyltransferase activity"/>
    <property type="evidence" value="ECO:0007669"/>
    <property type="project" value="UniProtKB-KW"/>
</dbReference>
<protein>
    <submittedName>
        <fullName evidence="8">Putative methyltransferase</fullName>
    </submittedName>
</protein>
<dbReference type="AlphaFoldDB" id="A0A7W7CHJ2"/>
<evidence type="ECO:0000256" key="4">
    <source>
        <dbReference type="ARBA" id="ARBA00023004"/>
    </source>
</evidence>
<dbReference type="CDD" id="cd01335">
    <property type="entry name" value="Radical_SAM"/>
    <property type="match status" value="1"/>
</dbReference>
<evidence type="ECO:0000256" key="5">
    <source>
        <dbReference type="ARBA" id="ARBA00023014"/>
    </source>
</evidence>
<evidence type="ECO:0000256" key="2">
    <source>
        <dbReference type="ARBA" id="ARBA00022691"/>
    </source>
</evidence>
<keyword evidence="5" id="KW-0411">Iron-sulfur</keyword>
<evidence type="ECO:0000313" key="9">
    <source>
        <dbReference type="Proteomes" id="UP000533598"/>
    </source>
</evidence>
<dbReference type="EMBL" id="JACHMH010000001">
    <property type="protein sequence ID" value="MBB4679891.1"/>
    <property type="molecule type" value="Genomic_DNA"/>
</dbReference>
<dbReference type="Gene3D" id="3.40.50.280">
    <property type="entry name" value="Cobalamin-binding domain"/>
    <property type="match status" value="1"/>
</dbReference>
<dbReference type="SFLD" id="SFLDS00029">
    <property type="entry name" value="Radical_SAM"/>
    <property type="match status" value="1"/>
</dbReference>
<dbReference type="RefSeq" id="WP_185005590.1">
    <property type="nucleotide sequence ID" value="NZ_BAAAUI010000017.1"/>
</dbReference>
<dbReference type="InterPro" id="IPR006158">
    <property type="entry name" value="Cobalamin-bd"/>
</dbReference>
<dbReference type="InterPro" id="IPR007197">
    <property type="entry name" value="rSAM"/>
</dbReference>
<dbReference type="PANTHER" id="PTHR43409:SF16">
    <property type="entry name" value="SLR0320 PROTEIN"/>
    <property type="match status" value="1"/>
</dbReference>
<comment type="caution">
    <text evidence="8">The sequence shown here is derived from an EMBL/GenBank/DDBJ whole genome shotgun (WGS) entry which is preliminary data.</text>
</comment>
<dbReference type="GO" id="GO:0046872">
    <property type="term" value="F:metal ion binding"/>
    <property type="evidence" value="ECO:0007669"/>
    <property type="project" value="UniProtKB-KW"/>
</dbReference>
<keyword evidence="9" id="KW-1185">Reference proteome</keyword>
<evidence type="ECO:0000256" key="3">
    <source>
        <dbReference type="ARBA" id="ARBA00022723"/>
    </source>
</evidence>
<evidence type="ECO:0000313" key="8">
    <source>
        <dbReference type="EMBL" id="MBB4679891.1"/>
    </source>
</evidence>
<keyword evidence="8" id="KW-0489">Methyltransferase</keyword>
<dbReference type="PANTHER" id="PTHR43409">
    <property type="entry name" value="ANAEROBIC MAGNESIUM-PROTOPORPHYRIN IX MONOMETHYL ESTER CYCLASE-RELATED"/>
    <property type="match status" value="1"/>
</dbReference>
<accession>A0A7W7CHJ2</accession>
<proteinExistence type="predicted"/>
<evidence type="ECO:0000259" key="6">
    <source>
        <dbReference type="PROSITE" id="PS51332"/>
    </source>
</evidence>
<dbReference type="GO" id="GO:0051539">
    <property type="term" value="F:4 iron, 4 sulfur cluster binding"/>
    <property type="evidence" value="ECO:0007669"/>
    <property type="project" value="UniProtKB-KW"/>
</dbReference>
<feature type="domain" description="Radical SAM core" evidence="7">
    <location>
        <begin position="180"/>
        <end position="409"/>
    </location>
</feature>
<sequence length="635" mass="72590">MTTVALVEIHSWHSFLPLVSGYLQSYARQDEAVAQRYEFEILSRHTSDGRVNLVAELAELDSDIYAFSCYIWNGTLVREVLEDLVRLRPDAQYLLGGPQVMNHGEDYIPAGAHNVAVCNGEGEITFLEYLRELAAESPDLGRVPGLSFRRDGRVTTTLPAARIKELTEVPSPFVANLFTDSTYHVAVLETNRGCPFRCGFCYWGAATNDKVHRFEIDRVKADIEWIARNNIYAVMIADANWGLSARDIELTEYIVECKEKYGFPYWVTIQSAKNSPERVSKIVDILLRGGLITRQPISLQSVSDEALTLIERKNIKRETYSELQADLRARNIPSFIELIWPLPGETLASYVDGIVQLCRTGADMINVYPQLLLHNTPIYEQREIFGVVTERVPNPVGEAELVVRTKWVDREQYDEGVWFWYALLSLYDSRGLYFVSSYLDRNGIAPFDEVFKAAIAFFKQRQDFELCRYIKHSVETLDHYEYSNGGLVAHRIQHSMRQDNDRLMHEFASSQPWWSDPTVRALFELDMVARPYPYIEPVQEPGVPLKEVDIFELGEHHLTVDLPPHLVAELIERKLLDDPAVRRVRLDFTGKNKQVCADEDDALANGLYCANLLEQMLDMLPEYQVCDAALTGETR</sequence>
<dbReference type="InterPro" id="IPR058240">
    <property type="entry name" value="rSAM_sf"/>
</dbReference>
<keyword evidence="8" id="KW-0808">Transferase</keyword>
<organism evidence="8 9">
    <name type="scientific">Crossiella cryophila</name>
    <dbReference type="NCBI Taxonomy" id="43355"/>
    <lineage>
        <taxon>Bacteria</taxon>
        <taxon>Bacillati</taxon>
        <taxon>Actinomycetota</taxon>
        <taxon>Actinomycetes</taxon>
        <taxon>Pseudonocardiales</taxon>
        <taxon>Pseudonocardiaceae</taxon>
        <taxon>Crossiella</taxon>
    </lineage>
</organism>